<evidence type="ECO:0000313" key="4">
    <source>
        <dbReference type="EMBL" id="KTD17597.1"/>
    </source>
</evidence>
<protein>
    <submittedName>
        <fullName evidence="4">Carboxylesterase/phospholipase</fullName>
    </submittedName>
</protein>
<dbReference type="InterPro" id="IPR003140">
    <property type="entry name" value="PLipase/COase/thioEstase"/>
</dbReference>
<dbReference type="InterPro" id="IPR029058">
    <property type="entry name" value="AB_hydrolase_fold"/>
</dbReference>
<evidence type="ECO:0000256" key="2">
    <source>
        <dbReference type="ARBA" id="ARBA00022801"/>
    </source>
</evidence>
<keyword evidence="5" id="KW-1185">Reference proteome</keyword>
<dbReference type="GO" id="GO:0016787">
    <property type="term" value="F:hydrolase activity"/>
    <property type="evidence" value="ECO:0007669"/>
    <property type="project" value="UniProtKB-KW"/>
</dbReference>
<dbReference type="Pfam" id="PF02230">
    <property type="entry name" value="Abhydrolase_2"/>
    <property type="match status" value="1"/>
</dbReference>
<dbReference type="STRING" id="456.Ljor_1903"/>
<gene>
    <name evidence="4" type="ORF">Ljor_1903</name>
</gene>
<dbReference type="PANTHER" id="PTHR10655">
    <property type="entry name" value="LYSOPHOSPHOLIPASE-RELATED"/>
    <property type="match status" value="1"/>
</dbReference>
<dbReference type="PANTHER" id="PTHR10655:SF17">
    <property type="entry name" value="LYSOPHOSPHOLIPASE-LIKE PROTEIN 1"/>
    <property type="match status" value="1"/>
</dbReference>
<comment type="similarity">
    <text evidence="1">Belongs to the AB hydrolase superfamily. AB hydrolase 2 family.</text>
</comment>
<keyword evidence="2" id="KW-0378">Hydrolase</keyword>
<dbReference type="Proteomes" id="UP000055035">
    <property type="component" value="Unassembled WGS sequence"/>
</dbReference>
<dbReference type="PATRIC" id="fig|456.5.peg.2028"/>
<comment type="caution">
    <text evidence="4">The sequence shown here is derived from an EMBL/GenBank/DDBJ whole genome shotgun (WGS) entry which is preliminary data.</text>
</comment>
<dbReference type="RefSeq" id="WP_375232625.1">
    <property type="nucleotide sequence ID" value="NZ_CAAAIC010000011.1"/>
</dbReference>
<sequence length="220" mass="24367">MLNAYIKEPPQPPEACIIWMHGLGADANDMSGLASQLQLNSNAVRHVFLDAPVRPVSINNGLKMRAWYDIYDLRFSSREDREGILDSENDILAILNEQIQQGIPSKKIWLAGFSQGGAMALHTALKLNQPLGGIIVLSAYLPLASECKPLLAKETAIFFAYGLYDSVVLPDWSKLCLGWLKANGYLQVAEHSYPMDHAVCLEEIEDLSAWLNNLLAGDDR</sequence>
<evidence type="ECO:0000259" key="3">
    <source>
        <dbReference type="Pfam" id="PF02230"/>
    </source>
</evidence>
<dbReference type="EMBL" id="LNYJ01000011">
    <property type="protein sequence ID" value="KTD17597.1"/>
    <property type="molecule type" value="Genomic_DNA"/>
</dbReference>
<feature type="domain" description="Phospholipase/carboxylesterase/thioesterase" evidence="3">
    <location>
        <begin position="4"/>
        <end position="213"/>
    </location>
</feature>
<reference evidence="4 5" key="1">
    <citation type="submission" date="2015-11" db="EMBL/GenBank/DDBJ databases">
        <title>Genomic analysis of 38 Legionella species identifies large and diverse effector repertoires.</title>
        <authorList>
            <person name="Burstein D."/>
            <person name="Amaro F."/>
            <person name="Zusman T."/>
            <person name="Lifshitz Z."/>
            <person name="Cohen O."/>
            <person name="Gilbert J.A."/>
            <person name="Pupko T."/>
            <person name="Shuman H.A."/>
            <person name="Segal G."/>
        </authorList>
    </citation>
    <scope>NUCLEOTIDE SEQUENCE [LARGE SCALE GENOMIC DNA]</scope>
    <source>
        <strain evidence="4 5">BL-540</strain>
    </source>
</reference>
<accession>A0A0W0VCJ1</accession>
<evidence type="ECO:0000256" key="1">
    <source>
        <dbReference type="ARBA" id="ARBA00006499"/>
    </source>
</evidence>
<dbReference type="InterPro" id="IPR050565">
    <property type="entry name" value="LYPA1-2/EST-like"/>
</dbReference>
<organism evidence="4 5">
    <name type="scientific">Legionella jordanis</name>
    <dbReference type="NCBI Taxonomy" id="456"/>
    <lineage>
        <taxon>Bacteria</taxon>
        <taxon>Pseudomonadati</taxon>
        <taxon>Pseudomonadota</taxon>
        <taxon>Gammaproteobacteria</taxon>
        <taxon>Legionellales</taxon>
        <taxon>Legionellaceae</taxon>
        <taxon>Legionella</taxon>
    </lineage>
</organism>
<name>A0A0W0VCJ1_9GAMM</name>
<dbReference type="SUPFAM" id="SSF53474">
    <property type="entry name" value="alpha/beta-Hydrolases"/>
    <property type="match status" value="1"/>
</dbReference>
<evidence type="ECO:0000313" key="5">
    <source>
        <dbReference type="Proteomes" id="UP000055035"/>
    </source>
</evidence>
<proteinExistence type="inferred from homology"/>
<dbReference type="Gene3D" id="3.40.50.1820">
    <property type="entry name" value="alpha/beta hydrolase"/>
    <property type="match status" value="1"/>
</dbReference>
<dbReference type="AlphaFoldDB" id="A0A0W0VCJ1"/>